<dbReference type="Proteomes" id="UP001180724">
    <property type="component" value="Unassembled WGS sequence"/>
</dbReference>
<sequence length="77" mass="7765">MLKTMLRGLAAASLAVLPLTVPAPAPAAETLPSWLSGSRCIGVVDGDGLVGDGRCCVGDDDLPDVAQPGVVQVDVEH</sequence>
<organism evidence="2 3">
    <name type="scientific">Streptomyces lancefieldiae</name>
    <dbReference type="NCBI Taxonomy" id="3075520"/>
    <lineage>
        <taxon>Bacteria</taxon>
        <taxon>Bacillati</taxon>
        <taxon>Actinomycetota</taxon>
        <taxon>Actinomycetes</taxon>
        <taxon>Kitasatosporales</taxon>
        <taxon>Streptomycetaceae</taxon>
        <taxon>Streptomyces</taxon>
    </lineage>
</organism>
<protein>
    <recommendedName>
        <fullName evidence="4">Secreted protein</fullName>
    </recommendedName>
</protein>
<dbReference type="EMBL" id="JAVRFH010000177">
    <property type="protein sequence ID" value="MDT0616529.1"/>
    <property type="molecule type" value="Genomic_DNA"/>
</dbReference>
<feature type="chain" id="PRO_5045725094" description="Secreted protein" evidence="1">
    <location>
        <begin position="28"/>
        <end position="77"/>
    </location>
</feature>
<gene>
    <name evidence="2" type="ORF">RM812_41325</name>
</gene>
<name>A0ABU3B2S1_9ACTN</name>
<feature type="signal peptide" evidence="1">
    <location>
        <begin position="1"/>
        <end position="27"/>
    </location>
</feature>
<evidence type="ECO:0008006" key="4">
    <source>
        <dbReference type="Google" id="ProtNLM"/>
    </source>
</evidence>
<comment type="caution">
    <text evidence="2">The sequence shown here is derived from an EMBL/GenBank/DDBJ whole genome shotgun (WGS) entry which is preliminary data.</text>
</comment>
<proteinExistence type="predicted"/>
<keyword evidence="3" id="KW-1185">Reference proteome</keyword>
<reference evidence="2" key="1">
    <citation type="submission" date="2024-05" db="EMBL/GenBank/DDBJ databases">
        <title>30 novel species of actinomycetes from the DSMZ collection.</title>
        <authorList>
            <person name="Nouioui I."/>
        </authorList>
    </citation>
    <scope>NUCLEOTIDE SEQUENCE</scope>
    <source>
        <strain evidence="2">DSM 40712</strain>
    </source>
</reference>
<keyword evidence="1" id="KW-0732">Signal</keyword>
<feature type="non-terminal residue" evidence="2">
    <location>
        <position position="77"/>
    </location>
</feature>
<evidence type="ECO:0000313" key="2">
    <source>
        <dbReference type="EMBL" id="MDT0616529.1"/>
    </source>
</evidence>
<evidence type="ECO:0000313" key="3">
    <source>
        <dbReference type="Proteomes" id="UP001180724"/>
    </source>
</evidence>
<evidence type="ECO:0000256" key="1">
    <source>
        <dbReference type="SAM" id="SignalP"/>
    </source>
</evidence>
<accession>A0ABU3B2S1</accession>